<reference evidence="3 4" key="1">
    <citation type="submission" date="2022-12" db="EMBL/GenBank/DDBJ databases">
        <title>Sphingomonas abieness sp. nov., an endophytic bacterium isolated from Abies koreana.</title>
        <authorList>
            <person name="Jiang L."/>
            <person name="Lee J."/>
        </authorList>
    </citation>
    <scope>NUCLEOTIDE SEQUENCE [LARGE SCALE GENOMIC DNA]</scope>
    <source>
        <strain evidence="4">PAMB 00755</strain>
    </source>
</reference>
<evidence type="ECO:0000256" key="2">
    <source>
        <dbReference type="ARBA" id="ARBA00023002"/>
    </source>
</evidence>
<proteinExistence type="inferred from homology"/>
<dbReference type="EMBL" id="CP115174">
    <property type="protein sequence ID" value="WBO20741.1"/>
    <property type="molecule type" value="Genomic_DNA"/>
</dbReference>
<evidence type="ECO:0000313" key="4">
    <source>
        <dbReference type="Proteomes" id="UP001210865"/>
    </source>
</evidence>
<name>A0ABY7NGR6_9SPHN</name>
<gene>
    <name evidence="3" type="ORF">PBT88_11000</name>
</gene>
<dbReference type="PANTHER" id="PTHR43639:SF1">
    <property type="entry name" value="SHORT-CHAIN DEHYDROGENASE_REDUCTASE FAMILY PROTEIN"/>
    <property type="match status" value="1"/>
</dbReference>
<dbReference type="RefSeq" id="WP_270075391.1">
    <property type="nucleotide sequence ID" value="NZ_CP115174.1"/>
</dbReference>
<dbReference type="PROSITE" id="PS00061">
    <property type="entry name" value="ADH_SHORT"/>
    <property type="match status" value="1"/>
</dbReference>
<dbReference type="InterPro" id="IPR036291">
    <property type="entry name" value="NAD(P)-bd_dom_sf"/>
</dbReference>
<dbReference type="InterPro" id="IPR020904">
    <property type="entry name" value="Sc_DH/Rdtase_CS"/>
</dbReference>
<accession>A0ABY7NGR6</accession>
<dbReference type="Gene3D" id="3.40.50.720">
    <property type="entry name" value="NAD(P)-binding Rossmann-like Domain"/>
    <property type="match status" value="1"/>
</dbReference>
<dbReference type="Proteomes" id="UP001210865">
    <property type="component" value="Chromosome"/>
</dbReference>
<dbReference type="PRINTS" id="PR00081">
    <property type="entry name" value="GDHRDH"/>
</dbReference>
<evidence type="ECO:0000256" key="1">
    <source>
        <dbReference type="ARBA" id="ARBA00006484"/>
    </source>
</evidence>
<sequence length="252" mass="26418">MDLTGKVALITGAASGFGEAIAHRYAGLGAKVVIVDLNEEKANAVADAIGAATGVERAIGVRADVTSRADIDAALAATVEAFGVPDIIVNNAGYTHKNQPLLNVDEATFDRILNVNIKAIYHMVQAAVPMMRDHGGGVMLNVGSVAGIRPRPGLTWYNGSKGATNMLSKSLAVELAPWKIRVNVICPVMGVTGMLEDFMGMPDTPDNRAKFLSSIPLGRFCEPDDVADAAVYLATSEFITGVELPVDGGRVI</sequence>
<dbReference type="InterPro" id="IPR002347">
    <property type="entry name" value="SDR_fam"/>
</dbReference>
<keyword evidence="4" id="KW-1185">Reference proteome</keyword>
<evidence type="ECO:0000313" key="3">
    <source>
        <dbReference type="EMBL" id="WBO20741.1"/>
    </source>
</evidence>
<comment type="similarity">
    <text evidence="1">Belongs to the short-chain dehydrogenases/reductases (SDR) family.</text>
</comment>
<dbReference type="PANTHER" id="PTHR43639">
    <property type="entry name" value="OXIDOREDUCTASE, SHORT-CHAIN DEHYDROGENASE/REDUCTASE FAMILY (AFU_ORTHOLOGUE AFUA_5G02870)"/>
    <property type="match status" value="1"/>
</dbReference>
<protein>
    <submittedName>
        <fullName evidence="3">SDR family oxidoreductase</fullName>
    </submittedName>
</protein>
<dbReference type="SUPFAM" id="SSF51735">
    <property type="entry name" value="NAD(P)-binding Rossmann-fold domains"/>
    <property type="match status" value="1"/>
</dbReference>
<dbReference type="PRINTS" id="PR00080">
    <property type="entry name" value="SDRFAMILY"/>
</dbReference>
<dbReference type="Pfam" id="PF13561">
    <property type="entry name" value="adh_short_C2"/>
    <property type="match status" value="1"/>
</dbReference>
<keyword evidence="2" id="KW-0560">Oxidoreductase</keyword>
<organism evidence="3 4">
    <name type="scientific">Sphingomonas abietis</name>
    <dbReference type="NCBI Taxonomy" id="3012344"/>
    <lineage>
        <taxon>Bacteria</taxon>
        <taxon>Pseudomonadati</taxon>
        <taxon>Pseudomonadota</taxon>
        <taxon>Alphaproteobacteria</taxon>
        <taxon>Sphingomonadales</taxon>
        <taxon>Sphingomonadaceae</taxon>
        <taxon>Sphingomonas</taxon>
    </lineage>
</organism>
<dbReference type="NCBIfam" id="NF005559">
    <property type="entry name" value="PRK07231.1"/>
    <property type="match status" value="1"/>
</dbReference>